<dbReference type="RefSeq" id="WP_119977649.1">
    <property type="nucleotide sequence ID" value="NZ_BPFB01000009.1"/>
</dbReference>
<gene>
    <name evidence="2" type="ORF">TUM4630_10480</name>
</gene>
<feature type="transmembrane region" description="Helical" evidence="1">
    <location>
        <begin position="38"/>
        <end position="57"/>
    </location>
</feature>
<organism evidence="2 3">
    <name type="scientific">Shewanella algidipiscicola</name>
    <dbReference type="NCBI Taxonomy" id="614070"/>
    <lineage>
        <taxon>Bacteria</taxon>
        <taxon>Pseudomonadati</taxon>
        <taxon>Pseudomonadota</taxon>
        <taxon>Gammaproteobacteria</taxon>
        <taxon>Alteromonadales</taxon>
        <taxon>Shewanellaceae</taxon>
        <taxon>Shewanella</taxon>
    </lineage>
</organism>
<evidence type="ECO:0000256" key="1">
    <source>
        <dbReference type="SAM" id="Phobius"/>
    </source>
</evidence>
<accession>A0ABQ4PAL1</accession>
<protein>
    <recommendedName>
        <fullName evidence="4">Methyl-accepting chemotaxis protein</fullName>
    </recommendedName>
</protein>
<evidence type="ECO:0000313" key="2">
    <source>
        <dbReference type="EMBL" id="GIU44538.1"/>
    </source>
</evidence>
<sequence>MEINSNTSPKSGLAHQSATAATKRFPQLDNGELIKTSFWISQIFMIIATVIGVYLAAQEGLSQAITFDNLTNKQNNYYLRQALYDEVNDNVNIINEYADFVASKAPYDIKNHHPVMANFVWENMRYSPYTLETPSTLLSQTRRFYMQSADIIDKMEKRIYGVKYGAGLLKTLTQEVSDNTLPALKANYTALADELKRNDIFVDR</sequence>
<keyword evidence="1" id="KW-1133">Transmembrane helix</keyword>
<dbReference type="Proteomes" id="UP000761574">
    <property type="component" value="Unassembled WGS sequence"/>
</dbReference>
<proteinExistence type="predicted"/>
<evidence type="ECO:0000313" key="3">
    <source>
        <dbReference type="Proteomes" id="UP000761574"/>
    </source>
</evidence>
<comment type="caution">
    <text evidence="2">The sequence shown here is derived from an EMBL/GenBank/DDBJ whole genome shotgun (WGS) entry which is preliminary data.</text>
</comment>
<reference evidence="2 3" key="1">
    <citation type="submission" date="2021-05" db="EMBL/GenBank/DDBJ databases">
        <title>Molecular characterization for Shewanella algae harboring chromosomal blaOXA-55-like strains isolated from clinical and environment sample.</title>
        <authorList>
            <person name="Ohama Y."/>
            <person name="Aoki K."/>
            <person name="Harada S."/>
            <person name="Moriya K."/>
            <person name="Ishii Y."/>
            <person name="Tateda K."/>
        </authorList>
    </citation>
    <scope>NUCLEOTIDE SEQUENCE [LARGE SCALE GENOMIC DNA]</scope>
    <source>
        <strain evidence="2 3">LMG 23746</strain>
    </source>
</reference>
<evidence type="ECO:0008006" key="4">
    <source>
        <dbReference type="Google" id="ProtNLM"/>
    </source>
</evidence>
<keyword evidence="1" id="KW-0812">Transmembrane</keyword>
<keyword evidence="3" id="KW-1185">Reference proteome</keyword>
<keyword evidence="1" id="KW-0472">Membrane</keyword>
<name>A0ABQ4PAL1_9GAMM</name>
<dbReference type="EMBL" id="BPFB01000009">
    <property type="protein sequence ID" value="GIU44538.1"/>
    <property type="molecule type" value="Genomic_DNA"/>
</dbReference>